<dbReference type="Pfam" id="PF03401">
    <property type="entry name" value="TctC"/>
    <property type="match status" value="1"/>
</dbReference>
<feature type="chain" id="PRO_5015937391" description="Tripartite tricarboxylate transporter substrate binding protein" evidence="2">
    <location>
        <begin position="29"/>
        <end position="326"/>
    </location>
</feature>
<dbReference type="InterPro" id="IPR042100">
    <property type="entry name" value="Bug_dom1"/>
</dbReference>
<dbReference type="PANTHER" id="PTHR42928:SF5">
    <property type="entry name" value="BLR1237 PROTEIN"/>
    <property type="match status" value="1"/>
</dbReference>
<organism evidence="3 4">
    <name type="scientific">Variovorax paradoxus</name>
    <dbReference type="NCBI Taxonomy" id="34073"/>
    <lineage>
        <taxon>Bacteria</taxon>
        <taxon>Pseudomonadati</taxon>
        <taxon>Pseudomonadota</taxon>
        <taxon>Betaproteobacteria</taxon>
        <taxon>Burkholderiales</taxon>
        <taxon>Comamonadaceae</taxon>
        <taxon>Variovorax</taxon>
    </lineage>
</organism>
<accession>A0A2W5S9L2</accession>
<reference evidence="3 4" key="1">
    <citation type="submission" date="2017-08" db="EMBL/GenBank/DDBJ databases">
        <title>Infants hospitalized years apart are colonized by the same room-sourced microbial strains.</title>
        <authorList>
            <person name="Brooks B."/>
            <person name="Olm M.R."/>
            <person name="Firek B.A."/>
            <person name="Baker R."/>
            <person name="Thomas B.C."/>
            <person name="Morowitz M.J."/>
            <person name="Banfield J.F."/>
        </authorList>
    </citation>
    <scope>NUCLEOTIDE SEQUENCE [LARGE SCALE GENOMIC DNA]</scope>
    <source>
        <strain evidence="3">S2_005_003_R2_41</strain>
    </source>
</reference>
<comment type="similarity">
    <text evidence="1">Belongs to the UPF0065 (bug) family.</text>
</comment>
<sequence length="326" mass="34279">MRRRLFQRHFSFAVLAALLAVSGVPARAADPWPSKPIRLVVPFAPGGSNDVIARRLAMQLSTSLGQSVVVDNRAGGGSTVGSNVVATAPADGYTLLFVSGSLATTAAVQKPPYDPLTAFMPISRVASAPFVVLTRDGFPAKTMSEFIAYAKANPGKINYGSAGLGDSTQLATELLSNVAGLKMEPVGYKGIAPAQMDLIAGRLDVVITTVASIRGTPAEKLPMLAFTSEKRNADYPQVPTVKEATGLDYVVDVWWGAFGPKGMPTAIRDRLNKEIGAAVSQPEFATFLKASGAMADPSTPDVLQGLLVNDVHRWADTAKRAGIAPQ</sequence>
<dbReference type="PANTHER" id="PTHR42928">
    <property type="entry name" value="TRICARBOXYLATE-BINDING PROTEIN"/>
    <property type="match status" value="1"/>
</dbReference>
<dbReference type="PIRSF" id="PIRSF017082">
    <property type="entry name" value="YflP"/>
    <property type="match status" value="1"/>
</dbReference>
<evidence type="ECO:0000256" key="2">
    <source>
        <dbReference type="SAM" id="SignalP"/>
    </source>
</evidence>
<dbReference type="Gene3D" id="3.40.190.10">
    <property type="entry name" value="Periplasmic binding protein-like II"/>
    <property type="match status" value="1"/>
</dbReference>
<evidence type="ECO:0008006" key="5">
    <source>
        <dbReference type="Google" id="ProtNLM"/>
    </source>
</evidence>
<evidence type="ECO:0000313" key="3">
    <source>
        <dbReference type="EMBL" id="PZQ76323.1"/>
    </source>
</evidence>
<dbReference type="InterPro" id="IPR005064">
    <property type="entry name" value="BUG"/>
</dbReference>
<gene>
    <name evidence="3" type="ORF">DI563_07315</name>
</gene>
<dbReference type="Proteomes" id="UP000249135">
    <property type="component" value="Unassembled WGS sequence"/>
</dbReference>
<proteinExistence type="inferred from homology"/>
<dbReference type="AlphaFoldDB" id="A0A2W5S9L2"/>
<feature type="signal peptide" evidence="2">
    <location>
        <begin position="1"/>
        <end position="28"/>
    </location>
</feature>
<evidence type="ECO:0000313" key="4">
    <source>
        <dbReference type="Proteomes" id="UP000249135"/>
    </source>
</evidence>
<protein>
    <recommendedName>
        <fullName evidence="5">Tripartite tricarboxylate transporter substrate binding protein</fullName>
    </recommendedName>
</protein>
<comment type="caution">
    <text evidence="3">The sequence shown here is derived from an EMBL/GenBank/DDBJ whole genome shotgun (WGS) entry which is preliminary data.</text>
</comment>
<keyword evidence="2" id="KW-0732">Signal</keyword>
<dbReference type="SUPFAM" id="SSF53850">
    <property type="entry name" value="Periplasmic binding protein-like II"/>
    <property type="match status" value="1"/>
</dbReference>
<dbReference type="EMBL" id="QFPP01000055">
    <property type="protein sequence ID" value="PZQ76323.1"/>
    <property type="molecule type" value="Genomic_DNA"/>
</dbReference>
<name>A0A2W5S9L2_VARPD</name>
<dbReference type="Gene3D" id="3.40.190.150">
    <property type="entry name" value="Bordetella uptake gene, domain 1"/>
    <property type="match status" value="1"/>
</dbReference>
<evidence type="ECO:0000256" key="1">
    <source>
        <dbReference type="ARBA" id="ARBA00006987"/>
    </source>
</evidence>